<protein>
    <recommendedName>
        <fullName evidence="8">Myosin motor domain-containing protein</fullName>
    </recommendedName>
</protein>
<feature type="domain" description="Myosin motor" evidence="8">
    <location>
        <begin position="1"/>
        <end position="123"/>
    </location>
</feature>
<dbReference type="AlphaFoldDB" id="A0ABD3W0N4"/>
<evidence type="ECO:0000256" key="4">
    <source>
        <dbReference type="ARBA" id="ARBA00022737"/>
    </source>
</evidence>
<dbReference type="Gene3D" id="1.20.58.530">
    <property type="match status" value="1"/>
</dbReference>
<dbReference type="PANTHER" id="PTHR46256:SF5">
    <property type="entry name" value="MYOSIN-IIIB-LIKE"/>
    <property type="match status" value="1"/>
</dbReference>
<comment type="caution">
    <text evidence="7">Lacks conserved residue(s) required for the propagation of feature annotation.</text>
</comment>
<dbReference type="GO" id="GO:0003779">
    <property type="term" value="F:actin binding"/>
    <property type="evidence" value="ECO:0007669"/>
    <property type="project" value="UniProtKB-KW"/>
</dbReference>
<evidence type="ECO:0000313" key="10">
    <source>
        <dbReference type="Proteomes" id="UP001634394"/>
    </source>
</evidence>
<dbReference type="GO" id="GO:0042995">
    <property type="term" value="C:cell projection"/>
    <property type="evidence" value="ECO:0007669"/>
    <property type="project" value="UniProtKB-SubCell"/>
</dbReference>
<dbReference type="InterPro" id="IPR001609">
    <property type="entry name" value="Myosin_head_motor_dom-like"/>
</dbReference>
<name>A0ABD3W0N4_SINWO</name>
<dbReference type="SUPFAM" id="SSF52540">
    <property type="entry name" value="P-loop containing nucleoside triphosphate hydrolases"/>
    <property type="match status" value="1"/>
</dbReference>
<dbReference type="EMBL" id="JBJQND010000009">
    <property type="protein sequence ID" value="KAL3866170.1"/>
    <property type="molecule type" value="Genomic_DNA"/>
</dbReference>
<dbReference type="PROSITE" id="PS51456">
    <property type="entry name" value="MYOSIN_MOTOR"/>
    <property type="match status" value="1"/>
</dbReference>
<keyword evidence="7" id="KW-0505">Motor protein</keyword>
<keyword evidence="6" id="KW-0966">Cell projection</keyword>
<evidence type="ECO:0000256" key="7">
    <source>
        <dbReference type="PROSITE-ProRule" id="PRU00782"/>
    </source>
</evidence>
<dbReference type="Proteomes" id="UP001634394">
    <property type="component" value="Unassembled WGS sequence"/>
</dbReference>
<dbReference type="Pfam" id="PF00063">
    <property type="entry name" value="Myosin_head"/>
    <property type="match status" value="1"/>
</dbReference>
<keyword evidence="3" id="KW-0963">Cytoplasm</keyword>
<keyword evidence="7" id="KW-0009">Actin-binding</keyword>
<organism evidence="9 10">
    <name type="scientific">Sinanodonta woodiana</name>
    <name type="common">Chinese pond mussel</name>
    <name type="synonym">Anodonta woodiana</name>
    <dbReference type="NCBI Taxonomy" id="1069815"/>
    <lineage>
        <taxon>Eukaryota</taxon>
        <taxon>Metazoa</taxon>
        <taxon>Spiralia</taxon>
        <taxon>Lophotrochozoa</taxon>
        <taxon>Mollusca</taxon>
        <taxon>Bivalvia</taxon>
        <taxon>Autobranchia</taxon>
        <taxon>Heteroconchia</taxon>
        <taxon>Palaeoheterodonta</taxon>
        <taxon>Unionida</taxon>
        <taxon>Unionoidea</taxon>
        <taxon>Unionidae</taxon>
        <taxon>Unioninae</taxon>
        <taxon>Sinanodonta</taxon>
    </lineage>
</organism>
<reference evidence="9 10" key="1">
    <citation type="submission" date="2024-11" db="EMBL/GenBank/DDBJ databases">
        <title>Chromosome-level genome assembly of the freshwater bivalve Anodonta woodiana.</title>
        <authorList>
            <person name="Chen X."/>
        </authorList>
    </citation>
    <scope>NUCLEOTIDE SEQUENCE [LARGE SCALE GENOMIC DNA]</scope>
    <source>
        <strain evidence="9">MN2024</strain>
        <tissue evidence="9">Gills</tissue>
    </source>
</reference>
<feature type="non-terminal residue" evidence="9">
    <location>
        <position position="123"/>
    </location>
</feature>
<accession>A0ABD3W0N4</accession>
<proteinExistence type="inferred from homology"/>
<dbReference type="PANTHER" id="PTHR46256">
    <property type="entry name" value="AGAP011099-PA"/>
    <property type="match status" value="1"/>
</dbReference>
<comment type="subcellular location">
    <subcellularLocation>
        <location evidence="2">Cell projection</location>
    </subcellularLocation>
    <subcellularLocation>
        <location evidence="1">Cytoplasm</location>
        <location evidence="1">Cytoskeleton</location>
    </subcellularLocation>
</comment>
<gene>
    <name evidence="9" type="ORF">ACJMK2_043498</name>
</gene>
<evidence type="ECO:0000259" key="8">
    <source>
        <dbReference type="PROSITE" id="PS51456"/>
    </source>
</evidence>
<evidence type="ECO:0000256" key="3">
    <source>
        <dbReference type="ARBA" id="ARBA00022490"/>
    </source>
</evidence>
<comment type="caution">
    <text evidence="9">The sequence shown here is derived from an EMBL/GenBank/DDBJ whole genome shotgun (WGS) entry which is preliminary data.</text>
</comment>
<evidence type="ECO:0000256" key="1">
    <source>
        <dbReference type="ARBA" id="ARBA00004245"/>
    </source>
</evidence>
<comment type="similarity">
    <text evidence="7">Belongs to the TRAFAC class myosin-kinesin ATPase superfamily. Myosin family.</text>
</comment>
<sequence length="123" mass="14352">ILDIFGFEHFEHNSFEQACINLANEQLQFFFNLHVFKLEQEEYAKEGVDWNEIKFIDNQPLLDLFLSKPIGILSLLDEESHFPKGTDASFVEKLNVHFGGKGFYQPSQRSKDNKFTIHHYAGK</sequence>
<dbReference type="GO" id="GO:0016459">
    <property type="term" value="C:myosin complex"/>
    <property type="evidence" value="ECO:0007669"/>
    <property type="project" value="UniProtKB-KW"/>
</dbReference>
<feature type="non-terminal residue" evidence="9">
    <location>
        <position position="1"/>
    </location>
</feature>
<evidence type="ECO:0000256" key="5">
    <source>
        <dbReference type="ARBA" id="ARBA00023212"/>
    </source>
</evidence>
<keyword evidence="10" id="KW-1185">Reference proteome</keyword>
<keyword evidence="7" id="KW-0518">Myosin</keyword>
<evidence type="ECO:0000256" key="6">
    <source>
        <dbReference type="ARBA" id="ARBA00023273"/>
    </source>
</evidence>
<evidence type="ECO:0000256" key="2">
    <source>
        <dbReference type="ARBA" id="ARBA00004316"/>
    </source>
</evidence>
<dbReference type="InterPro" id="IPR027417">
    <property type="entry name" value="P-loop_NTPase"/>
</dbReference>
<dbReference type="InterPro" id="IPR052409">
    <property type="entry name" value="Myosin-III_kinase_activity"/>
</dbReference>
<keyword evidence="4" id="KW-0677">Repeat</keyword>
<evidence type="ECO:0000313" key="9">
    <source>
        <dbReference type="EMBL" id="KAL3866170.1"/>
    </source>
</evidence>
<keyword evidence="5" id="KW-0206">Cytoskeleton</keyword>